<dbReference type="InterPro" id="IPR006084">
    <property type="entry name" value="XPG/Rad2"/>
</dbReference>
<keyword evidence="13 15" id="KW-0234">DNA repair</keyword>
<organism evidence="19 20">
    <name type="scientific">Phlebotomus papatasi</name>
    <name type="common">Sandfly</name>
    <dbReference type="NCBI Taxonomy" id="29031"/>
    <lineage>
        <taxon>Eukaryota</taxon>
        <taxon>Metazoa</taxon>
        <taxon>Ecdysozoa</taxon>
        <taxon>Arthropoda</taxon>
        <taxon>Hexapoda</taxon>
        <taxon>Insecta</taxon>
        <taxon>Pterygota</taxon>
        <taxon>Neoptera</taxon>
        <taxon>Endopterygota</taxon>
        <taxon>Diptera</taxon>
        <taxon>Nematocera</taxon>
        <taxon>Psychodoidea</taxon>
        <taxon>Psychodidae</taxon>
        <taxon>Phlebotomus</taxon>
        <taxon>Phlebotomus</taxon>
    </lineage>
</organism>
<dbReference type="Pfam" id="PF00867">
    <property type="entry name" value="XPG_I"/>
    <property type="match status" value="1"/>
</dbReference>
<comment type="subcellular location">
    <subcellularLocation>
        <location evidence="1 15">Nucleus</location>
    </subcellularLocation>
</comment>
<dbReference type="EMBL" id="AJVK01062504">
    <property type="status" value="NOT_ANNOTATED_CDS"/>
    <property type="molecule type" value="Genomic_DNA"/>
</dbReference>
<keyword evidence="9 15" id="KW-0269">Exonuclease</keyword>
<dbReference type="FunFam" id="3.40.50.1010:FF:000002">
    <property type="entry name" value="Exonuclease 1, putative"/>
    <property type="match status" value="1"/>
</dbReference>
<dbReference type="PRINTS" id="PR00853">
    <property type="entry name" value="XPGRADSUPER"/>
</dbReference>
<evidence type="ECO:0000256" key="14">
    <source>
        <dbReference type="ARBA" id="ARBA00023242"/>
    </source>
</evidence>
<dbReference type="InterPro" id="IPR044752">
    <property type="entry name" value="PIN-like_EXO1"/>
</dbReference>
<dbReference type="EC" id="3.1.-.-" evidence="15"/>
<protein>
    <recommendedName>
        <fullName evidence="3 15">Exonuclease 1</fullName>
        <ecNumber evidence="15">3.1.-.-</ecNumber>
    </recommendedName>
</protein>
<dbReference type="GO" id="GO:0003677">
    <property type="term" value="F:DNA binding"/>
    <property type="evidence" value="ECO:0007669"/>
    <property type="project" value="UniProtKB-UniRule"/>
</dbReference>
<dbReference type="PANTHER" id="PTHR11081">
    <property type="entry name" value="FLAP ENDONUCLEASE FAMILY MEMBER"/>
    <property type="match status" value="1"/>
</dbReference>
<feature type="domain" description="XPG-I" evidence="17">
    <location>
        <begin position="138"/>
        <end position="211"/>
    </location>
</feature>
<evidence type="ECO:0000259" key="17">
    <source>
        <dbReference type="SMART" id="SM00484"/>
    </source>
</evidence>
<dbReference type="InterPro" id="IPR036279">
    <property type="entry name" value="5-3_exonuclease_C_sf"/>
</dbReference>
<dbReference type="SUPFAM" id="SSF47807">
    <property type="entry name" value="5' to 3' exonuclease, C-terminal subdomain"/>
    <property type="match status" value="1"/>
</dbReference>
<dbReference type="InterPro" id="IPR029060">
    <property type="entry name" value="PIN-like_dom_sf"/>
</dbReference>
<reference evidence="19" key="1">
    <citation type="submission" date="2022-08" db="UniProtKB">
        <authorList>
            <consortium name="EnsemblMetazoa"/>
        </authorList>
    </citation>
    <scope>IDENTIFICATION</scope>
    <source>
        <strain evidence="19">Israel</strain>
    </source>
</reference>
<dbReference type="GO" id="GO:0006298">
    <property type="term" value="P:mismatch repair"/>
    <property type="evidence" value="ECO:0007669"/>
    <property type="project" value="TreeGrafter"/>
</dbReference>
<dbReference type="Gene3D" id="1.10.150.20">
    <property type="entry name" value="5' to 3' exonuclease, C-terminal subdomain"/>
    <property type="match status" value="1"/>
</dbReference>
<evidence type="ECO:0000256" key="16">
    <source>
        <dbReference type="SAM" id="MobiDB-lite"/>
    </source>
</evidence>
<dbReference type="SMART" id="SM00485">
    <property type="entry name" value="XPGN"/>
    <property type="match status" value="1"/>
</dbReference>
<evidence type="ECO:0000256" key="8">
    <source>
        <dbReference type="ARBA" id="ARBA00022801"/>
    </source>
</evidence>
<evidence type="ECO:0000256" key="5">
    <source>
        <dbReference type="ARBA" id="ARBA00022723"/>
    </source>
</evidence>
<evidence type="ECO:0000256" key="10">
    <source>
        <dbReference type="ARBA" id="ARBA00022842"/>
    </source>
</evidence>
<keyword evidence="12 15" id="KW-0238">DNA-binding</keyword>
<evidence type="ECO:0000256" key="13">
    <source>
        <dbReference type="ARBA" id="ARBA00023204"/>
    </source>
</evidence>
<keyword evidence="7 15" id="KW-0228">DNA excision</keyword>
<evidence type="ECO:0000256" key="12">
    <source>
        <dbReference type="ARBA" id="ARBA00023125"/>
    </source>
</evidence>
<dbReference type="Gene3D" id="3.40.50.1010">
    <property type="entry name" value="5'-nuclease"/>
    <property type="match status" value="1"/>
</dbReference>
<comment type="function">
    <text evidence="15">5'-&gt;3' double-stranded DNA exonuclease which may also possess a cryptic 3'-&gt;5' double-stranded DNA exonuclease activity. Functions in DNA mismatch repair.</text>
</comment>
<keyword evidence="5 15" id="KW-0479">Metal-binding</keyword>
<evidence type="ECO:0000313" key="19">
    <source>
        <dbReference type="EnsemblMetazoa" id="PPAI007948-PA"/>
    </source>
</evidence>
<evidence type="ECO:0000256" key="15">
    <source>
        <dbReference type="RuleBase" id="RU910737"/>
    </source>
</evidence>
<dbReference type="FunFam" id="1.10.150.20:FF:000011">
    <property type="entry name" value="exonuclease 1"/>
    <property type="match status" value="1"/>
</dbReference>
<sequence length="600" mass="67797">MGITGLIPFLEKSSRPLNLREIRGTTVAVDTYCLLHKGAYSCSDKLARGEETNLHIQYVLKYVKMLLQYKIKPIMVFDGRHLPAKALTEERRRESRKQARILAGKFLREGNVEQARSQFRRCVDITHEMALEVMKECRKMKVDSIVAPYEADAQLAFFNLSGIAEYIVTEDSDLLLFGCSKILFKLDLAGNALFVDASKLHVSMGCRLEKFTFDKFRNMCILSGCDYLDSLPGIGLAKACKFFLLTEETDLRRALPRVPSYLKLKNLTVSPEYIEQFLQAVATFKHMWVFDPITRKMVRLQEPETDFSAELLQNAGEELSRSVAFQLALGNLDPFTLQTVDNWNPDTDAGDSRSIWHRSGYSVASPKKRSRHVEVLKARNHCVQEEKTHQNLASIYLTESQTDVSSPEKASPKAFTPSSRKNPFRLDRSAESLEVEVSPSYVSNVMKASSSDSESGQEASKGPRKLSKFCRTVLNNQQNVVSRFFYSGSGILSTQSEMQPTNEKTPEKTAAPQHLLDIYGQEEITTAIRQNLLAVFEENEENQFIEKPVAVQEFKSPPRKMPRIDTAPKVPCRVSGLKKAATDPKKLVQSTLSKFGFVRK</sequence>
<evidence type="ECO:0000256" key="9">
    <source>
        <dbReference type="ARBA" id="ARBA00022839"/>
    </source>
</evidence>
<keyword evidence="8 15" id="KW-0378">Hydrolase</keyword>
<dbReference type="PANTHER" id="PTHR11081:SF8">
    <property type="entry name" value="EXONUCLEASE 1"/>
    <property type="match status" value="1"/>
</dbReference>
<dbReference type="GO" id="GO:0006310">
    <property type="term" value="P:DNA recombination"/>
    <property type="evidence" value="ECO:0007669"/>
    <property type="project" value="TreeGrafter"/>
</dbReference>
<comment type="similarity">
    <text evidence="2 15">Belongs to the XPG/RAD2 endonuclease family. EXO1 subfamily.</text>
</comment>
<dbReference type="SUPFAM" id="SSF88723">
    <property type="entry name" value="PIN domain-like"/>
    <property type="match status" value="1"/>
</dbReference>
<dbReference type="InterPro" id="IPR006086">
    <property type="entry name" value="XPG-I_dom"/>
</dbReference>
<evidence type="ECO:0000256" key="2">
    <source>
        <dbReference type="ARBA" id="ARBA00010563"/>
    </source>
</evidence>
<evidence type="ECO:0000256" key="1">
    <source>
        <dbReference type="ARBA" id="ARBA00004123"/>
    </source>
</evidence>
<keyword evidence="4 15" id="KW-0540">Nuclease</keyword>
<keyword evidence="11 15" id="KW-0267">Excision nuclease</keyword>
<dbReference type="GO" id="GO:0017108">
    <property type="term" value="F:5'-flap endonuclease activity"/>
    <property type="evidence" value="ECO:0007669"/>
    <property type="project" value="TreeGrafter"/>
</dbReference>
<comment type="cofactor">
    <cofactor evidence="15">
        <name>Mg(2+)</name>
        <dbReference type="ChEBI" id="CHEBI:18420"/>
    </cofactor>
    <text evidence="15">Binds 2 magnesium ions per subunit. They probably participate in the reaction catalyzed by the enzyme. May bind an additional third magnesium ion after substrate binding.</text>
</comment>
<keyword evidence="10 15" id="KW-0460">Magnesium</keyword>
<dbReference type="EnsemblMetazoa" id="PPAI007948-RA">
    <property type="protein sequence ID" value="PPAI007948-PA"/>
    <property type="gene ID" value="PPAI007948"/>
</dbReference>
<accession>A0A1B0DIG3</accession>
<dbReference type="GO" id="GO:0035312">
    <property type="term" value="F:5'-3' DNA exonuclease activity"/>
    <property type="evidence" value="ECO:0007669"/>
    <property type="project" value="UniProtKB-UniRule"/>
</dbReference>
<dbReference type="CDD" id="cd09857">
    <property type="entry name" value="PIN_EXO1"/>
    <property type="match status" value="1"/>
</dbReference>
<dbReference type="InterPro" id="IPR008918">
    <property type="entry name" value="HhH2"/>
</dbReference>
<evidence type="ECO:0000256" key="7">
    <source>
        <dbReference type="ARBA" id="ARBA00022769"/>
    </source>
</evidence>
<dbReference type="SMART" id="SM00279">
    <property type="entry name" value="HhH2"/>
    <property type="match status" value="1"/>
</dbReference>
<evidence type="ECO:0000256" key="11">
    <source>
        <dbReference type="ARBA" id="ARBA00022881"/>
    </source>
</evidence>
<dbReference type="VEuPathDB" id="VectorBase:PPAI007948"/>
<keyword evidence="6 15" id="KW-0227">DNA damage</keyword>
<feature type="region of interest" description="Disordered" evidence="16">
    <location>
        <begin position="399"/>
        <end position="426"/>
    </location>
</feature>
<evidence type="ECO:0000259" key="18">
    <source>
        <dbReference type="SMART" id="SM00485"/>
    </source>
</evidence>
<name>A0A1B0DIG3_PHLPP</name>
<dbReference type="AlphaFoldDB" id="A0A1B0DIG3"/>
<proteinExistence type="inferred from homology"/>
<dbReference type="Pfam" id="PF00752">
    <property type="entry name" value="XPG_N"/>
    <property type="match status" value="1"/>
</dbReference>
<dbReference type="GO" id="GO:0005634">
    <property type="term" value="C:nucleus"/>
    <property type="evidence" value="ECO:0007669"/>
    <property type="project" value="UniProtKB-SubCell"/>
</dbReference>
<dbReference type="SMART" id="SM00484">
    <property type="entry name" value="XPGI"/>
    <property type="match status" value="1"/>
</dbReference>
<evidence type="ECO:0000256" key="3">
    <source>
        <dbReference type="ARBA" id="ARBA00020324"/>
    </source>
</evidence>
<dbReference type="InterPro" id="IPR006085">
    <property type="entry name" value="XPG_DNA_repair_N"/>
</dbReference>
<dbReference type="VEuPathDB" id="VectorBase:PPAPM1_003135"/>
<evidence type="ECO:0000313" key="20">
    <source>
        <dbReference type="Proteomes" id="UP000092462"/>
    </source>
</evidence>
<evidence type="ECO:0000256" key="4">
    <source>
        <dbReference type="ARBA" id="ARBA00022722"/>
    </source>
</evidence>
<keyword evidence="20" id="KW-1185">Reference proteome</keyword>
<keyword evidence="14 15" id="KW-0539">Nucleus</keyword>
<dbReference type="Proteomes" id="UP000092462">
    <property type="component" value="Unassembled WGS sequence"/>
</dbReference>
<dbReference type="InterPro" id="IPR037315">
    <property type="entry name" value="EXO1_H3TH"/>
</dbReference>
<dbReference type="GO" id="GO:0046872">
    <property type="term" value="F:metal ion binding"/>
    <property type="evidence" value="ECO:0007669"/>
    <property type="project" value="UniProtKB-UniRule"/>
</dbReference>
<evidence type="ECO:0000256" key="6">
    <source>
        <dbReference type="ARBA" id="ARBA00022763"/>
    </source>
</evidence>
<feature type="domain" description="XPG N-terminal" evidence="18">
    <location>
        <begin position="1"/>
        <end position="99"/>
    </location>
</feature>
<dbReference type="CDD" id="cd09908">
    <property type="entry name" value="H3TH_EXO1"/>
    <property type="match status" value="1"/>
</dbReference>